<dbReference type="GO" id="GO:0008936">
    <property type="term" value="F:nicotinamidase activity"/>
    <property type="evidence" value="ECO:0007669"/>
    <property type="project" value="UniProtKB-EC"/>
</dbReference>
<gene>
    <name evidence="9" type="ORF">ABB28_05030</name>
</gene>
<dbReference type="AlphaFoldDB" id="A0A0R0DCN6"/>
<keyword evidence="4" id="KW-0378">Hydrolase</keyword>
<dbReference type="GO" id="GO:0046872">
    <property type="term" value="F:metal ion binding"/>
    <property type="evidence" value="ECO:0007669"/>
    <property type="project" value="UniProtKB-KW"/>
</dbReference>
<evidence type="ECO:0000256" key="1">
    <source>
        <dbReference type="ARBA" id="ARBA00006336"/>
    </source>
</evidence>
<evidence type="ECO:0000256" key="7">
    <source>
        <dbReference type="ARBA" id="ARBA00043224"/>
    </source>
</evidence>
<evidence type="ECO:0000256" key="6">
    <source>
        <dbReference type="ARBA" id="ARBA00039017"/>
    </source>
</evidence>
<comment type="caution">
    <text evidence="9">The sequence shown here is derived from an EMBL/GenBank/DDBJ whole genome shotgun (WGS) entry which is preliminary data.</text>
</comment>
<sequence length="208" mass="22149">MTPLPAHVALIVVDLQPDFMPGGALACADGDAVVAPIAALLAQRRYRTVVATQDWHPANHASFASHYAGQQPFAQIQLHGHPQTLWPDHCVQGSAGAVLHPGVDWNAADLVLRKGTRPLVDSYSAFRENHGPEGSRPATGLAGWLRERGISEVHVCGLARDYCVLWTAQDAASAGFAVGFHWDLTRPVSADNDDATRQALATAGIALL</sequence>
<dbReference type="SUPFAM" id="SSF52499">
    <property type="entry name" value="Isochorismatase-like hydrolases"/>
    <property type="match status" value="1"/>
</dbReference>
<dbReference type="InterPro" id="IPR000868">
    <property type="entry name" value="Isochorismatase-like_dom"/>
</dbReference>
<reference evidence="9 10" key="1">
    <citation type="submission" date="2015-05" db="EMBL/GenBank/DDBJ databases">
        <title>Genome sequencing and analysis of members of genus Stenotrophomonas.</title>
        <authorList>
            <person name="Patil P.P."/>
            <person name="Midha S."/>
            <person name="Patil P.B."/>
        </authorList>
    </citation>
    <scope>NUCLEOTIDE SEQUENCE [LARGE SCALE GENOMIC DNA]</scope>
    <source>
        <strain evidence="9 10">DSM 21508</strain>
    </source>
</reference>
<evidence type="ECO:0000313" key="10">
    <source>
        <dbReference type="Proteomes" id="UP000051386"/>
    </source>
</evidence>
<dbReference type="NCBIfam" id="NF008623">
    <property type="entry name" value="PRK11609.1"/>
    <property type="match status" value="1"/>
</dbReference>
<evidence type="ECO:0000256" key="2">
    <source>
        <dbReference type="ARBA" id="ARBA00022642"/>
    </source>
</evidence>
<comment type="similarity">
    <text evidence="1">Belongs to the isochorismatase family.</text>
</comment>
<dbReference type="InterPro" id="IPR052347">
    <property type="entry name" value="Isochorismatase_Nicotinamidase"/>
</dbReference>
<accession>A0A0R0DCN6</accession>
<dbReference type="PATRIC" id="fig|517011.3.peg.453"/>
<keyword evidence="10" id="KW-1185">Reference proteome</keyword>
<dbReference type="PANTHER" id="PTHR11080">
    <property type="entry name" value="PYRAZINAMIDASE/NICOTINAMIDASE"/>
    <property type="match status" value="1"/>
</dbReference>
<keyword evidence="2" id="KW-0662">Pyridine nucleotide biosynthesis</keyword>
<protein>
    <recommendedName>
        <fullName evidence="6">nicotinamidase</fullName>
        <ecNumber evidence="6">3.5.1.19</ecNumber>
    </recommendedName>
    <alternativeName>
        <fullName evidence="7">Nicotinamide deamidase</fullName>
    </alternativeName>
</protein>
<evidence type="ECO:0000259" key="8">
    <source>
        <dbReference type="Pfam" id="PF00857"/>
    </source>
</evidence>
<evidence type="ECO:0000256" key="5">
    <source>
        <dbReference type="ARBA" id="ARBA00037900"/>
    </source>
</evidence>
<dbReference type="RefSeq" id="WP_057507578.1">
    <property type="nucleotide sequence ID" value="NZ_DAMBRS010000007.1"/>
</dbReference>
<keyword evidence="3" id="KW-0479">Metal-binding</keyword>
<proteinExistence type="inferred from homology"/>
<evidence type="ECO:0000256" key="4">
    <source>
        <dbReference type="ARBA" id="ARBA00022801"/>
    </source>
</evidence>
<dbReference type="Gene3D" id="3.40.50.850">
    <property type="entry name" value="Isochorismatase-like"/>
    <property type="match status" value="1"/>
</dbReference>
<name>A0A0R0DCN6_9GAMM</name>
<dbReference type="PANTHER" id="PTHR11080:SF2">
    <property type="entry name" value="LD05707P"/>
    <property type="match status" value="1"/>
</dbReference>
<dbReference type="EC" id="3.5.1.19" evidence="6"/>
<comment type="pathway">
    <text evidence="5">Cofactor biosynthesis; nicotinate biosynthesis; nicotinate from nicotinamide: step 1/1.</text>
</comment>
<dbReference type="CDD" id="cd01011">
    <property type="entry name" value="nicotinamidase"/>
    <property type="match status" value="1"/>
</dbReference>
<evidence type="ECO:0000313" key="9">
    <source>
        <dbReference type="EMBL" id="KRG75710.1"/>
    </source>
</evidence>
<dbReference type="GO" id="GO:0019363">
    <property type="term" value="P:pyridine nucleotide biosynthetic process"/>
    <property type="evidence" value="ECO:0007669"/>
    <property type="project" value="UniProtKB-KW"/>
</dbReference>
<evidence type="ECO:0000256" key="3">
    <source>
        <dbReference type="ARBA" id="ARBA00022723"/>
    </source>
</evidence>
<dbReference type="InterPro" id="IPR036380">
    <property type="entry name" value="Isochorismatase-like_sf"/>
</dbReference>
<organism evidence="9 10">
    <name type="scientific">Stenotrophomonas chelatiphaga</name>
    <dbReference type="NCBI Taxonomy" id="517011"/>
    <lineage>
        <taxon>Bacteria</taxon>
        <taxon>Pseudomonadati</taxon>
        <taxon>Pseudomonadota</taxon>
        <taxon>Gammaproteobacteria</taxon>
        <taxon>Lysobacterales</taxon>
        <taxon>Lysobacteraceae</taxon>
        <taxon>Stenotrophomonas</taxon>
    </lineage>
</organism>
<dbReference type="Proteomes" id="UP000051386">
    <property type="component" value="Unassembled WGS sequence"/>
</dbReference>
<dbReference type="Pfam" id="PF00857">
    <property type="entry name" value="Isochorismatase"/>
    <property type="match status" value="1"/>
</dbReference>
<feature type="domain" description="Isochorismatase-like" evidence="8">
    <location>
        <begin position="9"/>
        <end position="201"/>
    </location>
</feature>
<dbReference type="EMBL" id="LDJK01000013">
    <property type="protein sequence ID" value="KRG75710.1"/>
    <property type="molecule type" value="Genomic_DNA"/>
</dbReference>